<reference evidence="3 4" key="1">
    <citation type="journal article" date="2015" name="Genome Announc.">
        <title>Expanding the biotechnology potential of lactobacilli through comparative genomics of 213 strains and associated genera.</title>
        <authorList>
            <person name="Sun Z."/>
            <person name="Harris H.M."/>
            <person name="McCann A."/>
            <person name="Guo C."/>
            <person name="Argimon S."/>
            <person name="Zhang W."/>
            <person name="Yang X."/>
            <person name="Jeffery I.B."/>
            <person name="Cooney J.C."/>
            <person name="Kagawa T.F."/>
            <person name="Liu W."/>
            <person name="Song Y."/>
            <person name="Salvetti E."/>
            <person name="Wrobel A."/>
            <person name="Rasinkangas P."/>
            <person name="Parkhill J."/>
            <person name="Rea M.C."/>
            <person name="O'Sullivan O."/>
            <person name="Ritari J."/>
            <person name="Douillard F.P."/>
            <person name="Paul Ross R."/>
            <person name="Yang R."/>
            <person name="Briner A.E."/>
            <person name="Felis G.E."/>
            <person name="de Vos W.M."/>
            <person name="Barrangou R."/>
            <person name="Klaenhammer T.R."/>
            <person name="Caufield P.W."/>
            <person name="Cui Y."/>
            <person name="Zhang H."/>
            <person name="O'Toole P.W."/>
        </authorList>
    </citation>
    <scope>NUCLEOTIDE SEQUENCE [LARGE SCALE GENOMIC DNA]</scope>
    <source>
        <strain evidence="3 4">DSM 20634</strain>
    </source>
</reference>
<dbReference type="GO" id="GO:0052689">
    <property type="term" value="F:carboxylic ester hydrolase activity"/>
    <property type="evidence" value="ECO:0007669"/>
    <property type="project" value="InterPro"/>
</dbReference>
<feature type="active site" description="Nucleophile" evidence="1">
    <location>
        <position position="94"/>
    </location>
</feature>
<dbReference type="InterPro" id="IPR029058">
    <property type="entry name" value="AB_hydrolase_fold"/>
</dbReference>
<protein>
    <submittedName>
        <fullName evidence="3">Esterase lipase</fullName>
    </submittedName>
</protein>
<dbReference type="PATRIC" id="fig|1423813.3.peg.600"/>
<dbReference type="InterPro" id="IPR022742">
    <property type="entry name" value="Hydrolase_4"/>
</dbReference>
<dbReference type="EMBL" id="AYYY01000063">
    <property type="protein sequence ID" value="KRM60499.1"/>
    <property type="molecule type" value="Genomic_DNA"/>
</dbReference>
<feature type="active site" description="Charge relay system" evidence="1">
    <location>
        <position position="194"/>
    </location>
</feature>
<keyword evidence="4" id="KW-1185">Reference proteome</keyword>
<gene>
    <name evidence="3" type="ORF">FC26_GL000589</name>
</gene>
<sequence length="255" mass="28710">MLRQPTPFFFEQGPQAVILLHAYSGSSNDVRLLARFLQRHDYTVYAPIFTGHATDDPRDILREGSPEQWWRDTQAAIKAVRAAGYQQIAVFGLSLGGIFATQALEVDQELVGGGVFSSPIITNQHTNVPQQFPRMARHVYRQQDLSEDQIKTRLAWIREQLPIQLGQINQFVTGVQANLNHVKSPFFIAQGGQDEMISAQSGLQLKQALEQTGQVVDYHFYETASHVLTVNTAHQQLETDVLSYLTTIFEVDNDN</sequence>
<dbReference type="SUPFAM" id="SSF53474">
    <property type="entry name" value="alpha/beta-Hydrolases"/>
    <property type="match status" value="1"/>
</dbReference>
<accession>A0A0R2ABY5</accession>
<organism evidence="3 4">
    <name type="scientific">Paucilactobacillus vaccinostercus DSM 20634</name>
    <dbReference type="NCBI Taxonomy" id="1423813"/>
    <lineage>
        <taxon>Bacteria</taxon>
        <taxon>Bacillati</taxon>
        <taxon>Bacillota</taxon>
        <taxon>Bacilli</taxon>
        <taxon>Lactobacillales</taxon>
        <taxon>Lactobacillaceae</taxon>
        <taxon>Paucilactobacillus</taxon>
    </lineage>
</organism>
<feature type="domain" description="Serine aminopeptidase S33" evidence="2">
    <location>
        <begin position="15"/>
        <end position="229"/>
    </location>
</feature>
<dbReference type="AlphaFoldDB" id="A0A0R2ABY5"/>
<comment type="caution">
    <text evidence="3">The sequence shown here is derived from an EMBL/GenBank/DDBJ whole genome shotgun (WGS) entry which is preliminary data.</text>
</comment>
<dbReference type="OrthoDB" id="9800213at2"/>
<dbReference type="Pfam" id="PF12146">
    <property type="entry name" value="Hydrolase_4"/>
    <property type="match status" value="1"/>
</dbReference>
<dbReference type="Proteomes" id="UP000051733">
    <property type="component" value="Unassembled WGS sequence"/>
</dbReference>
<evidence type="ECO:0000256" key="1">
    <source>
        <dbReference type="PIRSR" id="PIRSR017388-1"/>
    </source>
</evidence>
<dbReference type="InterPro" id="IPR012354">
    <property type="entry name" value="Esterase_lipase"/>
</dbReference>
<dbReference type="Gene3D" id="3.40.50.1820">
    <property type="entry name" value="alpha/beta hydrolase"/>
    <property type="match status" value="1"/>
</dbReference>
<evidence type="ECO:0000259" key="2">
    <source>
        <dbReference type="Pfam" id="PF12146"/>
    </source>
</evidence>
<name>A0A0R2ABY5_9LACO</name>
<dbReference type="RefSeq" id="WP_057780656.1">
    <property type="nucleotide sequence ID" value="NZ_AYYY01000063.1"/>
</dbReference>
<dbReference type="STRING" id="1423813.FC26_GL000589"/>
<proteinExistence type="predicted"/>
<evidence type="ECO:0000313" key="4">
    <source>
        <dbReference type="Proteomes" id="UP000051733"/>
    </source>
</evidence>
<feature type="active site" description="Charge relay system" evidence="1">
    <location>
        <position position="226"/>
    </location>
</feature>
<dbReference type="PIRSF" id="PIRSF017388">
    <property type="entry name" value="Esterase_lipase"/>
    <property type="match status" value="1"/>
</dbReference>
<evidence type="ECO:0000313" key="3">
    <source>
        <dbReference type="EMBL" id="KRM60499.1"/>
    </source>
</evidence>